<feature type="domain" description="Transposase IS200-like" evidence="1">
    <location>
        <begin position="49"/>
        <end position="151"/>
    </location>
</feature>
<reference evidence="2" key="2">
    <citation type="journal article" date="2021" name="PeerJ">
        <title>Extensive microbial diversity within the chicken gut microbiome revealed by metagenomics and culture.</title>
        <authorList>
            <person name="Gilroy R."/>
            <person name="Ravi A."/>
            <person name="Getino M."/>
            <person name="Pursley I."/>
            <person name="Horton D.L."/>
            <person name="Alikhan N.F."/>
            <person name="Baker D."/>
            <person name="Gharbi K."/>
            <person name="Hall N."/>
            <person name="Watson M."/>
            <person name="Adriaenssens E.M."/>
            <person name="Foster-Nyarko E."/>
            <person name="Jarju S."/>
            <person name="Secka A."/>
            <person name="Antonio M."/>
            <person name="Oren A."/>
            <person name="Chaudhuri R.R."/>
            <person name="La Ragione R."/>
            <person name="Hildebrand F."/>
            <person name="Pallen M.J."/>
        </authorList>
    </citation>
    <scope>NUCLEOTIDE SEQUENCE</scope>
    <source>
        <strain evidence="2">B1-20833</strain>
    </source>
</reference>
<comment type="caution">
    <text evidence="2">The sequence shown here is derived from an EMBL/GenBank/DDBJ whole genome shotgun (WGS) entry which is preliminary data.</text>
</comment>
<evidence type="ECO:0000259" key="1">
    <source>
        <dbReference type="SMART" id="SM01321"/>
    </source>
</evidence>
<gene>
    <name evidence="2" type="ORF">IAC06_03980</name>
</gene>
<dbReference type="PANTHER" id="PTHR34322">
    <property type="entry name" value="TRANSPOSASE, Y1_TNP DOMAIN-CONTAINING"/>
    <property type="match status" value="1"/>
</dbReference>
<name>A0A9D9HIE9_9BACT</name>
<accession>A0A9D9HIE9</accession>
<dbReference type="InterPro" id="IPR036515">
    <property type="entry name" value="Transposase_17_sf"/>
</dbReference>
<dbReference type="Pfam" id="PF01797">
    <property type="entry name" value="Y1_Tnp"/>
    <property type="match status" value="1"/>
</dbReference>
<sequence length="361" mass="41283">MKREFERDMPSDIKDSLSRRHRRVEETYVDGMQSVWRDEYCENPRPERGPLKLYHICTKGTVRTTLFREDVDYHKALNIAAISAFALEVDILAYCLMSNHVHFIVAVINDENAGKFINRFKQLYSYYFNIMYPAGSVRSDIAEDRTYVAAGSVNAGGRAFKRVDATIKRIDSIPYLKNCLAYVMRNPVEAGVAKTPDAYKWSSYRCYFSGQGAFQNTSPVTAFQKRGLMDLLGTHTDVSASHFRITEAGNILPESFVDRALVEQIFDGSRDALSRQIMKVNYYTLEYELAYSDKLRLTDDAVLRIAGTLSMDWYGKSLQNLDVKEKIRLIGTLKKKSNANALQICRILELDQQLASELFDI</sequence>
<evidence type="ECO:0000313" key="2">
    <source>
        <dbReference type="EMBL" id="MBO8452028.1"/>
    </source>
</evidence>
<dbReference type="PANTHER" id="PTHR34322:SF2">
    <property type="entry name" value="TRANSPOSASE IS200-LIKE DOMAIN-CONTAINING PROTEIN"/>
    <property type="match status" value="1"/>
</dbReference>
<dbReference type="AlphaFoldDB" id="A0A9D9HIE9"/>
<dbReference type="GO" id="GO:0004803">
    <property type="term" value="F:transposase activity"/>
    <property type="evidence" value="ECO:0007669"/>
    <property type="project" value="InterPro"/>
</dbReference>
<evidence type="ECO:0000313" key="3">
    <source>
        <dbReference type="Proteomes" id="UP000823661"/>
    </source>
</evidence>
<dbReference type="Gene3D" id="3.30.70.1290">
    <property type="entry name" value="Transposase IS200-like"/>
    <property type="match status" value="1"/>
</dbReference>
<dbReference type="Proteomes" id="UP000823661">
    <property type="component" value="Unassembled WGS sequence"/>
</dbReference>
<dbReference type="EMBL" id="JADIMI010000036">
    <property type="protein sequence ID" value="MBO8452028.1"/>
    <property type="molecule type" value="Genomic_DNA"/>
</dbReference>
<dbReference type="SUPFAM" id="SSF143422">
    <property type="entry name" value="Transposase IS200-like"/>
    <property type="match status" value="1"/>
</dbReference>
<dbReference type="GO" id="GO:0006313">
    <property type="term" value="P:DNA transposition"/>
    <property type="evidence" value="ECO:0007669"/>
    <property type="project" value="InterPro"/>
</dbReference>
<proteinExistence type="predicted"/>
<dbReference type="SMART" id="SM01321">
    <property type="entry name" value="Y1_Tnp"/>
    <property type="match status" value="1"/>
</dbReference>
<protein>
    <submittedName>
        <fullName evidence="2">Transposase</fullName>
    </submittedName>
</protein>
<dbReference type="InterPro" id="IPR002686">
    <property type="entry name" value="Transposase_17"/>
</dbReference>
<reference evidence="2" key="1">
    <citation type="submission" date="2020-10" db="EMBL/GenBank/DDBJ databases">
        <authorList>
            <person name="Gilroy R."/>
        </authorList>
    </citation>
    <scope>NUCLEOTIDE SEQUENCE</scope>
    <source>
        <strain evidence="2">B1-20833</strain>
    </source>
</reference>
<organism evidence="2 3">
    <name type="scientific">Candidatus Cryptobacteroides intestinavium</name>
    <dbReference type="NCBI Taxonomy" id="2840766"/>
    <lineage>
        <taxon>Bacteria</taxon>
        <taxon>Pseudomonadati</taxon>
        <taxon>Bacteroidota</taxon>
        <taxon>Bacteroidia</taxon>
        <taxon>Bacteroidales</taxon>
        <taxon>Candidatus Cryptobacteroides</taxon>
    </lineage>
</organism>
<dbReference type="GO" id="GO:0003677">
    <property type="term" value="F:DNA binding"/>
    <property type="evidence" value="ECO:0007669"/>
    <property type="project" value="InterPro"/>
</dbReference>